<dbReference type="AlphaFoldDB" id="A0A078KUB2"/>
<reference evidence="2 3" key="1">
    <citation type="submission" date="2014-06" db="EMBL/GenBank/DDBJ databases">
        <authorList>
            <person name="Urmite Genomes Urmite Genomes"/>
        </authorList>
    </citation>
    <scope>NUCLEOTIDE SEQUENCE [LARGE SCALE GENOMIC DNA]</scope>
</reference>
<feature type="compositionally biased region" description="Basic and acidic residues" evidence="1">
    <location>
        <begin position="92"/>
        <end position="111"/>
    </location>
</feature>
<feature type="region of interest" description="Disordered" evidence="1">
    <location>
        <begin position="1"/>
        <end position="58"/>
    </location>
</feature>
<feature type="compositionally biased region" description="Basic and acidic residues" evidence="1">
    <location>
        <begin position="43"/>
        <end position="58"/>
    </location>
</feature>
<keyword evidence="3" id="KW-1185">Reference proteome</keyword>
<name>A0A078KUB2_9GAMM</name>
<dbReference type="eggNOG" id="ENOG5031EDX">
    <property type="taxonomic scope" value="Bacteria"/>
</dbReference>
<feature type="compositionally biased region" description="Basic and acidic residues" evidence="1">
    <location>
        <begin position="1"/>
        <end position="20"/>
    </location>
</feature>
<dbReference type="EMBL" id="CCSB01000001">
    <property type="protein sequence ID" value="CDZ76577.1"/>
    <property type="molecule type" value="Genomic_DNA"/>
</dbReference>
<evidence type="ECO:0000313" key="3">
    <source>
        <dbReference type="Proteomes" id="UP000044071"/>
    </source>
</evidence>
<organism evidence="2 3">
    <name type="scientific">Legionella massiliensis</name>
    <dbReference type="NCBI Taxonomy" id="1034943"/>
    <lineage>
        <taxon>Bacteria</taxon>
        <taxon>Pseudomonadati</taxon>
        <taxon>Pseudomonadota</taxon>
        <taxon>Gammaproteobacteria</taxon>
        <taxon>Legionellales</taxon>
        <taxon>Legionellaceae</taxon>
        <taxon>Legionella</taxon>
    </lineage>
</organism>
<accession>A0A078KUB2</accession>
<protein>
    <recommendedName>
        <fullName evidence="4">Coiled-coil protein</fullName>
    </recommendedName>
</protein>
<gene>
    <name evidence="2" type="ORF">BN59_00851</name>
</gene>
<evidence type="ECO:0000256" key="1">
    <source>
        <dbReference type="SAM" id="MobiDB-lite"/>
    </source>
</evidence>
<feature type="region of interest" description="Disordered" evidence="1">
    <location>
        <begin position="92"/>
        <end position="120"/>
    </location>
</feature>
<evidence type="ECO:0000313" key="2">
    <source>
        <dbReference type="EMBL" id="CDZ76577.1"/>
    </source>
</evidence>
<sequence>MGKSKIDKENANVANEEHKANPTPPILKLQSFFNQKPQAAPLETRETPQKQKPAERELNLQSTTDFLLAAILEELQKQNMLLLMKQMAKQAKEEAKEQAAAEEQARDDERFAGISSSMYL</sequence>
<dbReference type="RefSeq" id="WP_052403125.1">
    <property type="nucleotide sequence ID" value="NZ_CCVW01000001.1"/>
</dbReference>
<evidence type="ECO:0008006" key="4">
    <source>
        <dbReference type="Google" id="ProtNLM"/>
    </source>
</evidence>
<proteinExistence type="predicted"/>
<dbReference type="Proteomes" id="UP000044071">
    <property type="component" value="Unassembled WGS sequence"/>
</dbReference>